<keyword evidence="2" id="KW-1185">Reference proteome</keyword>
<reference evidence="1 2" key="2">
    <citation type="submission" date="2020-06" db="EMBL/GenBank/DDBJ databases">
        <title>Halomonas songnenensis sp. nov., a moderately halophilic bacterium isolated from saline and alkaline soils.</title>
        <authorList>
            <person name="Jiang J."/>
            <person name="Pan Y."/>
        </authorList>
    </citation>
    <scope>NUCLEOTIDE SEQUENCE [LARGE SCALE GENOMIC DNA]</scope>
    <source>
        <strain evidence="1 2">TBZ9</strain>
    </source>
</reference>
<gene>
    <name evidence="1" type="ORF">HLB35_11000</name>
</gene>
<name>A0A7Y3TXP3_9GAMM</name>
<evidence type="ECO:0000313" key="1">
    <source>
        <dbReference type="EMBL" id="NOG32151.1"/>
    </source>
</evidence>
<dbReference type="Proteomes" id="UP000588806">
    <property type="component" value="Unassembled WGS sequence"/>
</dbReference>
<reference evidence="1 2" key="1">
    <citation type="submission" date="2020-05" db="EMBL/GenBank/DDBJ databases">
        <authorList>
            <person name="Ruan W."/>
            <person name="Jeon C.O."/>
            <person name="Chun B.H."/>
        </authorList>
    </citation>
    <scope>NUCLEOTIDE SEQUENCE [LARGE SCALE GENOMIC DNA]</scope>
    <source>
        <strain evidence="1 2">TBZ9</strain>
    </source>
</reference>
<sequence length="170" mass="19539">MTICFFGHEVAYVGRSFFDESLAGIDFSHTENKKSRDEIEDVAFITIDDLDEECADKALFRYKVIKLVNKKLNGGWTKKNIEPIIYELYNEGVIDKKPGWQSVARWNAKYRAGKDLLSLVDVRAIKNNFCDFESFSKDTFLGRNRKEISYKSEGVCCDHLSILQGFNNSP</sequence>
<accession>A0A7Y3TXP3</accession>
<evidence type="ECO:0000313" key="2">
    <source>
        <dbReference type="Proteomes" id="UP000588806"/>
    </source>
</evidence>
<comment type="caution">
    <text evidence="1">The sequence shown here is derived from an EMBL/GenBank/DDBJ whole genome shotgun (WGS) entry which is preliminary data.</text>
</comment>
<organism evidence="1 2">
    <name type="scientific">Vreelandella azerica</name>
    <dbReference type="NCBI Taxonomy" id="2732867"/>
    <lineage>
        <taxon>Bacteria</taxon>
        <taxon>Pseudomonadati</taxon>
        <taxon>Pseudomonadota</taxon>
        <taxon>Gammaproteobacteria</taxon>
        <taxon>Oceanospirillales</taxon>
        <taxon>Halomonadaceae</taxon>
        <taxon>Vreelandella</taxon>
    </lineage>
</organism>
<proteinExistence type="predicted"/>
<dbReference type="RefSeq" id="WP_171702612.1">
    <property type="nucleotide sequence ID" value="NZ_JABFHI010000004.1"/>
</dbReference>
<dbReference type="AlphaFoldDB" id="A0A7Y3TXP3"/>
<dbReference type="EMBL" id="JABFHI010000004">
    <property type="protein sequence ID" value="NOG32151.1"/>
    <property type="molecule type" value="Genomic_DNA"/>
</dbReference>
<protein>
    <submittedName>
        <fullName evidence="1">Uncharacterized protein</fullName>
    </submittedName>
</protein>